<feature type="region of interest" description="Disordered" evidence="1">
    <location>
        <begin position="1"/>
        <end position="71"/>
    </location>
</feature>
<protein>
    <submittedName>
        <fullName evidence="2">Uncharacterized protein</fullName>
    </submittedName>
</protein>
<evidence type="ECO:0000313" key="2">
    <source>
        <dbReference type="EMBL" id="KAL2074059.1"/>
    </source>
</evidence>
<keyword evidence="3" id="KW-1185">Reference proteome</keyword>
<comment type="caution">
    <text evidence="2">The sequence shown here is derived from an EMBL/GenBank/DDBJ whole genome shotgun (WGS) entry which is preliminary data.</text>
</comment>
<dbReference type="Proteomes" id="UP001595075">
    <property type="component" value="Unassembled WGS sequence"/>
</dbReference>
<feature type="compositionally biased region" description="Polar residues" evidence="1">
    <location>
        <begin position="26"/>
        <end position="42"/>
    </location>
</feature>
<proteinExistence type="predicted"/>
<organism evidence="2 3">
    <name type="scientific">Oculimacula yallundae</name>
    <dbReference type="NCBI Taxonomy" id="86028"/>
    <lineage>
        <taxon>Eukaryota</taxon>
        <taxon>Fungi</taxon>
        <taxon>Dikarya</taxon>
        <taxon>Ascomycota</taxon>
        <taxon>Pezizomycotina</taxon>
        <taxon>Leotiomycetes</taxon>
        <taxon>Helotiales</taxon>
        <taxon>Ploettnerulaceae</taxon>
        <taxon>Oculimacula</taxon>
    </lineage>
</organism>
<reference evidence="2 3" key="1">
    <citation type="journal article" date="2024" name="Commun. Biol.">
        <title>Comparative genomic analysis of thermophilic fungi reveals convergent evolutionary adaptations and gene losses.</title>
        <authorList>
            <person name="Steindorff A.S."/>
            <person name="Aguilar-Pontes M.V."/>
            <person name="Robinson A.J."/>
            <person name="Andreopoulos B."/>
            <person name="LaButti K."/>
            <person name="Kuo A."/>
            <person name="Mondo S."/>
            <person name="Riley R."/>
            <person name="Otillar R."/>
            <person name="Haridas S."/>
            <person name="Lipzen A."/>
            <person name="Grimwood J."/>
            <person name="Schmutz J."/>
            <person name="Clum A."/>
            <person name="Reid I.D."/>
            <person name="Moisan M.C."/>
            <person name="Butler G."/>
            <person name="Nguyen T.T.M."/>
            <person name="Dewar K."/>
            <person name="Conant G."/>
            <person name="Drula E."/>
            <person name="Henrissat B."/>
            <person name="Hansel C."/>
            <person name="Singer S."/>
            <person name="Hutchinson M.I."/>
            <person name="de Vries R.P."/>
            <person name="Natvig D.O."/>
            <person name="Powell A.J."/>
            <person name="Tsang A."/>
            <person name="Grigoriev I.V."/>
        </authorList>
    </citation>
    <scope>NUCLEOTIDE SEQUENCE [LARGE SCALE GENOMIC DNA]</scope>
    <source>
        <strain evidence="2 3">CBS 494.80</strain>
    </source>
</reference>
<feature type="region of interest" description="Disordered" evidence="1">
    <location>
        <begin position="83"/>
        <end position="110"/>
    </location>
</feature>
<sequence length="146" mass="15948">MADGLAGRKWPQPLRSQHDNRREPFNPSSNGMERAQSISTLNKGAIAPASSKAEETDNVMSVGIDRDAPGSFPLMSRLEKATITQRQLKLQSKKKSKRDRQHDNGRSLLGKTAVAAGSGVEFPARYVAARRPLCCCGCHWTDGSLK</sequence>
<accession>A0ABR4CYB6</accession>
<evidence type="ECO:0000256" key="1">
    <source>
        <dbReference type="SAM" id="MobiDB-lite"/>
    </source>
</evidence>
<name>A0ABR4CYB6_9HELO</name>
<gene>
    <name evidence="2" type="ORF">VTL71DRAFT_7837</name>
</gene>
<evidence type="ECO:0000313" key="3">
    <source>
        <dbReference type="Proteomes" id="UP001595075"/>
    </source>
</evidence>
<dbReference type="EMBL" id="JAZHXI010000002">
    <property type="protein sequence ID" value="KAL2074059.1"/>
    <property type="molecule type" value="Genomic_DNA"/>
</dbReference>